<evidence type="ECO:0000313" key="3">
    <source>
        <dbReference type="Proteomes" id="UP001152798"/>
    </source>
</evidence>
<sequence>MEVDLDRTYHQEECYEVDKAVCGLVPNRAHEKERRRPRADWDKEMKKSCGGRHFAKIRDPSLTTIGSASKRAPLPRSFTPTKRPIAESGQVPRCHQLQEQPEYLGDKRGCEPPRENQISYLAALESSLKSRLLLEILPLVKSGRGAIISGDLRFL</sequence>
<evidence type="ECO:0000313" key="2">
    <source>
        <dbReference type="EMBL" id="CAH1407524.1"/>
    </source>
</evidence>
<organism evidence="2 3">
    <name type="scientific">Nezara viridula</name>
    <name type="common">Southern green stink bug</name>
    <name type="synonym">Cimex viridulus</name>
    <dbReference type="NCBI Taxonomy" id="85310"/>
    <lineage>
        <taxon>Eukaryota</taxon>
        <taxon>Metazoa</taxon>
        <taxon>Ecdysozoa</taxon>
        <taxon>Arthropoda</taxon>
        <taxon>Hexapoda</taxon>
        <taxon>Insecta</taxon>
        <taxon>Pterygota</taxon>
        <taxon>Neoptera</taxon>
        <taxon>Paraneoptera</taxon>
        <taxon>Hemiptera</taxon>
        <taxon>Heteroptera</taxon>
        <taxon>Panheteroptera</taxon>
        <taxon>Pentatomomorpha</taxon>
        <taxon>Pentatomoidea</taxon>
        <taxon>Pentatomidae</taxon>
        <taxon>Pentatominae</taxon>
        <taxon>Nezara</taxon>
    </lineage>
</organism>
<dbReference type="EMBL" id="OV725083">
    <property type="protein sequence ID" value="CAH1407524.1"/>
    <property type="molecule type" value="Genomic_DNA"/>
</dbReference>
<accession>A0A9P0HST8</accession>
<dbReference type="Proteomes" id="UP001152798">
    <property type="component" value="Chromosome 7"/>
</dbReference>
<dbReference type="AlphaFoldDB" id="A0A9P0HST8"/>
<gene>
    <name evidence="2" type="ORF">NEZAVI_LOCUS15219</name>
</gene>
<protein>
    <submittedName>
        <fullName evidence="2">Uncharacterized protein</fullName>
    </submittedName>
</protein>
<reference evidence="2" key="1">
    <citation type="submission" date="2022-01" db="EMBL/GenBank/DDBJ databases">
        <authorList>
            <person name="King R."/>
        </authorList>
    </citation>
    <scope>NUCLEOTIDE SEQUENCE</scope>
</reference>
<proteinExistence type="predicted"/>
<keyword evidence="3" id="KW-1185">Reference proteome</keyword>
<feature type="region of interest" description="Disordered" evidence="1">
    <location>
        <begin position="65"/>
        <end position="91"/>
    </location>
</feature>
<evidence type="ECO:0000256" key="1">
    <source>
        <dbReference type="SAM" id="MobiDB-lite"/>
    </source>
</evidence>
<name>A0A9P0HST8_NEZVI</name>